<evidence type="ECO:0000313" key="3">
    <source>
        <dbReference type="Proteomes" id="UP001161017"/>
    </source>
</evidence>
<sequence length="592" mass="68678">MTIKPWSGKKNDEEPVCVHLEQFPVLKCPRYQALSYTWGQPRRSDRVLVDDKFYISITPNLLRALLQLRRKKPVTIWIDAICINQEDIQERSSQVRIMAKIYYEAKEIIVWIDSGAQSESSDDAPWVIILPHSSLGEGEKRALEQGETRIVELPRYALEMFRQTWFTRIWILQEIAYARKITIYFGTEKIEWDEAIKWVEYYVDRSLDIRNTPTDEPVRFGIAMTYTMHSWRNRVQNGLFNLPLSECIHQSKRCESSDPKDKIFALLSIARDVSHHFEIDYNWSEAEICSRLTQHTIDQRNRLDILRCIGTRRTLRDTHSFPSWVPSLFGESRCDPLPSYDAWSTGSTDSGDQKLAVAPLCDSTYLVVKCLQVLDIIQISPVRIGGFSTLHAMLTVFQQWYAAVCAHPRYFPSSSEPEVIKYRLNCFWGAMTMTLGGDAIKKHIHNPYITGEGWDWPFRKIYHKSVGDSQPEDEWASGPELFLEESEIFDPDKGHLYSSWAQKSIFPPQEFSDLRERAFGFASNGPIVLLPAEARVGDHICLLYGIQLPFVLRKGENEGFRVVGACYLHEKIDWDTFEEMETLEQVPYIYLE</sequence>
<organism evidence="2 3">
    <name type="scientific">Ramalina farinacea</name>
    <dbReference type="NCBI Taxonomy" id="258253"/>
    <lineage>
        <taxon>Eukaryota</taxon>
        <taxon>Fungi</taxon>
        <taxon>Dikarya</taxon>
        <taxon>Ascomycota</taxon>
        <taxon>Pezizomycotina</taxon>
        <taxon>Lecanoromycetes</taxon>
        <taxon>OSLEUM clade</taxon>
        <taxon>Lecanoromycetidae</taxon>
        <taxon>Lecanorales</taxon>
        <taxon>Lecanorineae</taxon>
        <taxon>Ramalinaceae</taxon>
        <taxon>Ramalina</taxon>
    </lineage>
</organism>
<comment type="caution">
    <text evidence="2">The sequence shown here is derived from an EMBL/GenBank/DDBJ whole genome shotgun (WGS) entry which is preliminary data.</text>
</comment>
<dbReference type="Pfam" id="PF06985">
    <property type="entry name" value="HET"/>
    <property type="match status" value="1"/>
</dbReference>
<reference evidence="2" key="1">
    <citation type="journal article" date="2023" name="Genome Biol. Evol.">
        <title>First Whole Genome Sequence and Flow Cytometry Genome Size Data for the Lichen-Forming Fungus Ramalina farinacea (Ascomycota).</title>
        <authorList>
            <person name="Llewellyn T."/>
            <person name="Mian S."/>
            <person name="Hill R."/>
            <person name="Leitch I.J."/>
            <person name="Gaya E."/>
        </authorList>
    </citation>
    <scope>NUCLEOTIDE SEQUENCE</scope>
    <source>
        <strain evidence="2">LIQ254RAFAR</strain>
    </source>
</reference>
<evidence type="ECO:0000259" key="1">
    <source>
        <dbReference type="Pfam" id="PF06985"/>
    </source>
</evidence>
<gene>
    <name evidence="2" type="ORF">OHK93_006902</name>
</gene>
<accession>A0AA43QJG7</accession>
<dbReference type="PANTHER" id="PTHR24148:SF73">
    <property type="entry name" value="HET DOMAIN PROTEIN (AFU_ORTHOLOGUE AFUA_8G01020)"/>
    <property type="match status" value="1"/>
</dbReference>
<dbReference type="InterPro" id="IPR052895">
    <property type="entry name" value="HetReg/Transcr_Mod"/>
</dbReference>
<proteinExistence type="predicted"/>
<dbReference type="Proteomes" id="UP001161017">
    <property type="component" value="Unassembled WGS sequence"/>
</dbReference>
<dbReference type="PANTHER" id="PTHR24148">
    <property type="entry name" value="ANKYRIN REPEAT DOMAIN-CONTAINING PROTEIN 39 HOMOLOG-RELATED"/>
    <property type="match status" value="1"/>
</dbReference>
<name>A0AA43QJG7_9LECA</name>
<keyword evidence="3" id="KW-1185">Reference proteome</keyword>
<dbReference type="EMBL" id="JAPUFD010000006">
    <property type="protein sequence ID" value="MDI1487632.1"/>
    <property type="molecule type" value="Genomic_DNA"/>
</dbReference>
<protein>
    <recommendedName>
        <fullName evidence="1">Heterokaryon incompatibility domain-containing protein</fullName>
    </recommendedName>
</protein>
<feature type="domain" description="Heterokaryon incompatibility" evidence="1">
    <location>
        <begin position="31"/>
        <end position="174"/>
    </location>
</feature>
<dbReference type="InterPro" id="IPR010730">
    <property type="entry name" value="HET"/>
</dbReference>
<dbReference type="AlphaFoldDB" id="A0AA43QJG7"/>
<evidence type="ECO:0000313" key="2">
    <source>
        <dbReference type="EMBL" id="MDI1487632.1"/>
    </source>
</evidence>